<evidence type="ECO:0000313" key="1">
    <source>
        <dbReference type="EMBL" id="MDR9899234.1"/>
    </source>
</evidence>
<sequence length="53" mass="6004">MQVGKSHLNQDHNNANRDINTRVVEVKIRLNPQDSRKVAALSGMQVRVKIIPN</sequence>
<protein>
    <submittedName>
        <fullName evidence="1">Uncharacterized protein</fullName>
    </submittedName>
</protein>
<dbReference type="RefSeq" id="WP_208340697.1">
    <property type="nucleotide sequence ID" value="NZ_CAWQFN010000736.1"/>
</dbReference>
<keyword evidence="2" id="KW-1185">Reference proteome</keyword>
<evidence type="ECO:0000313" key="2">
    <source>
        <dbReference type="Proteomes" id="UP000667802"/>
    </source>
</evidence>
<proteinExistence type="predicted"/>
<name>A0AAP5IDF9_9CYAN</name>
<reference evidence="2" key="1">
    <citation type="journal article" date="2021" name="Science">
        <title>Hunting the eagle killer: A cyanobacterial neurotoxin causes vacuolar myelinopathy.</title>
        <authorList>
            <person name="Breinlinger S."/>
            <person name="Phillips T.J."/>
            <person name="Haram B.N."/>
            <person name="Mares J."/>
            <person name="Martinez Yerena J.A."/>
            <person name="Hrouzek P."/>
            <person name="Sobotka R."/>
            <person name="Henderson W.M."/>
            <person name="Schmieder P."/>
            <person name="Williams S.M."/>
            <person name="Lauderdale J.D."/>
            <person name="Wilde H.D."/>
            <person name="Gerrin W."/>
            <person name="Kust A."/>
            <person name="Washington J.W."/>
            <person name="Wagner C."/>
            <person name="Geier B."/>
            <person name="Liebeke M."/>
            <person name="Enke H."/>
            <person name="Niedermeyer T.H.J."/>
            <person name="Wilde S.B."/>
        </authorList>
    </citation>
    <scope>NUCLEOTIDE SEQUENCE [LARGE SCALE GENOMIC DNA]</scope>
    <source>
        <strain evidence="2">Thurmond2011</strain>
    </source>
</reference>
<comment type="caution">
    <text evidence="1">The sequence shown here is derived from an EMBL/GenBank/DDBJ whole genome shotgun (WGS) entry which is preliminary data.</text>
</comment>
<gene>
    <name evidence="1" type="ORF">G7B40_032440</name>
</gene>
<dbReference type="Proteomes" id="UP000667802">
    <property type="component" value="Unassembled WGS sequence"/>
</dbReference>
<organism evidence="1 2">
    <name type="scientific">Aetokthonos hydrillicola Thurmond2011</name>
    <dbReference type="NCBI Taxonomy" id="2712845"/>
    <lineage>
        <taxon>Bacteria</taxon>
        <taxon>Bacillati</taxon>
        <taxon>Cyanobacteriota</taxon>
        <taxon>Cyanophyceae</taxon>
        <taxon>Nostocales</taxon>
        <taxon>Hapalosiphonaceae</taxon>
        <taxon>Aetokthonos</taxon>
    </lineage>
</organism>
<dbReference type="EMBL" id="JAALHA020000023">
    <property type="protein sequence ID" value="MDR9899234.1"/>
    <property type="molecule type" value="Genomic_DNA"/>
</dbReference>
<accession>A0AAP5IDF9</accession>
<dbReference type="AlphaFoldDB" id="A0AAP5IDF9"/>